<evidence type="ECO:0000313" key="1">
    <source>
        <dbReference type="EMBL" id="MCI38940.1"/>
    </source>
</evidence>
<dbReference type="GO" id="GO:0004364">
    <property type="term" value="F:glutathione transferase activity"/>
    <property type="evidence" value="ECO:0007669"/>
    <property type="project" value="InterPro"/>
</dbReference>
<proteinExistence type="predicted"/>
<name>A0A392RT26_9FABA</name>
<organism evidence="1 2">
    <name type="scientific">Trifolium medium</name>
    <dbReference type="NCBI Taxonomy" id="97028"/>
    <lineage>
        <taxon>Eukaryota</taxon>
        <taxon>Viridiplantae</taxon>
        <taxon>Streptophyta</taxon>
        <taxon>Embryophyta</taxon>
        <taxon>Tracheophyta</taxon>
        <taxon>Spermatophyta</taxon>
        <taxon>Magnoliopsida</taxon>
        <taxon>eudicotyledons</taxon>
        <taxon>Gunneridae</taxon>
        <taxon>Pentapetalae</taxon>
        <taxon>rosids</taxon>
        <taxon>fabids</taxon>
        <taxon>Fabales</taxon>
        <taxon>Fabaceae</taxon>
        <taxon>Papilionoideae</taxon>
        <taxon>50 kb inversion clade</taxon>
        <taxon>NPAAA clade</taxon>
        <taxon>Hologalegina</taxon>
        <taxon>IRL clade</taxon>
        <taxon>Trifolieae</taxon>
        <taxon>Trifolium</taxon>
    </lineage>
</organism>
<dbReference type="GO" id="GO:0005737">
    <property type="term" value="C:cytoplasm"/>
    <property type="evidence" value="ECO:0007669"/>
    <property type="project" value="TreeGrafter"/>
</dbReference>
<keyword evidence="2" id="KW-1185">Reference proteome</keyword>
<protein>
    <submittedName>
        <fullName evidence="1">Glutathione S-transferase-like protein</fullName>
    </submittedName>
</protein>
<sequence length="64" mass="7094">AVKPIWGRTKETDDYMGWVFPESNTEVLGAEPDRLNGAKSVRELYEIASTNYTGKFTVPVDSVG</sequence>
<dbReference type="PANTHER" id="PTHR32419:SF6">
    <property type="entry name" value="GLUTATHIONE S-TRANSFERASE OMEGA-LIKE 1-RELATED"/>
    <property type="match status" value="1"/>
</dbReference>
<feature type="non-terminal residue" evidence="1">
    <location>
        <position position="1"/>
    </location>
</feature>
<reference evidence="1 2" key="1">
    <citation type="journal article" date="2018" name="Front. Plant Sci.">
        <title>Red Clover (Trifolium pratense) and Zigzag Clover (T. medium) - A Picture of Genomic Similarities and Differences.</title>
        <authorList>
            <person name="Dluhosova J."/>
            <person name="Istvanek J."/>
            <person name="Nedelnik J."/>
            <person name="Repkova J."/>
        </authorList>
    </citation>
    <scope>NUCLEOTIDE SEQUENCE [LARGE SCALE GENOMIC DNA]</scope>
    <source>
        <strain evidence="2">cv. 10/8</strain>
        <tissue evidence="1">Leaf</tissue>
    </source>
</reference>
<dbReference type="Gene3D" id="3.40.30.10">
    <property type="entry name" value="Glutaredoxin"/>
    <property type="match status" value="1"/>
</dbReference>
<accession>A0A392RT26</accession>
<evidence type="ECO:0000313" key="2">
    <source>
        <dbReference type="Proteomes" id="UP000265520"/>
    </source>
</evidence>
<dbReference type="Proteomes" id="UP000265520">
    <property type="component" value="Unassembled WGS sequence"/>
</dbReference>
<comment type="caution">
    <text evidence="1">The sequence shown here is derived from an EMBL/GenBank/DDBJ whole genome shotgun (WGS) entry which is preliminary data.</text>
</comment>
<dbReference type="EMBL" id="LXQA010261693">
    <property type="protein sequence ID" value="MCI38940.1"/>
    <property type="molecule type" value="Genomic_DNA"/>
</dbReference>
<keyword evidence="1" id="KW-0808">Transferase</keyword>
<dbReference type="InterPro" id="IPR016639">
    <property type="entry name" value="GST_Omega/GSH"/>
</dbReference>
<dbReference type="PANTHER" id="PTHR32419">
    <property type="entry name" value="GLUTATHIONYL-HYDROQUINONE REDUCTASE"/>
    <property type="match status" value="1"/>
</dbReference>
<dbReference type="AlphaFoldDB" id="A0A392RT26"/>